<protein>
    <submittedName>
        <fullName evidence="1">Uncharacterized protein</fullName>
    </submittedName>
</protein>
<dbReference type="EMBL" id="MU277227">
    <property type="protein sequence ID" value="KAI0059349.1"/>
    <property type="molecule type" value="Genomic_DNA"/>
</dbReference>
<dbReference type="Proteomes" id="UP000814140">
    <property type="component" value="Unassembled WGS sequence"/>
</dbReference>
<comment type="caution">
    <text evidence="1">The sequence shown here is derived from an EMBL/GenBank/DDBJ whole genome shotgun (WGS) entry which is preliminary data.</text>
</comment>
<name>A0ACB8SRX1_9AGAM</name>
<gene>
    <name evidence="1" type="ORF">BV25DRAFT_1993656</name>
</gene>
<proteinExistence type="predicted"/>
<evidence type="ECO:0000313" key="2">
    <source>
        <dbReference type="Proteomes" id="UP000814140"/>
    </source>
</evidence>
<keyword evidence="2" id="KW-1185">Reference proteome</keyword>
<accession>A0ACB8SRX1</accession>
<reference evidence="1" key="2">
    <citation type="journal article" date="2022" name="New Phytol.">
        <title>Evolutionary transition to the ectomycorrhizal habit in the genomes of a hyperdiverse lineage of mushroom-forming fungi.</title>
        <authorList>
            <person name="Looney B."/>
            <person name="Miyauchi S."/>
            <person name="Morin E."/>
            <person name="Drula E."/>
            <person name="Courty P.E."/>
            <person name="Kohler A."/>
            <person name="Kuo A."/>
            <person name="LaButti K."/>
            <person name="Pangilinan J."/>
            <person name="Lipzen A."/>
            <person name="Riley R."/>
            <person name="Andreopoulos W."/>
            <person name="He G."/>
            <person name="Johnson J."/>
            <person name="Nolan M."/>
            <person name="Tritt A."/>
            <person name="Barry K.W."/>
            <person name="Grigoriev I.V."/>
            <person name="Nagy L.G."/>
            <person name="Hibbett D."/>
            <person name="Henrissat B."/>
            <person name="Matheny P.B."/>
            <person name="Labbe J."/>
            <person name="Martin F.M."/>
        </authorList>
    </citation>
    <scope>NUCLEOTIDE SEQUENCE</scope>
    <source>
        <strain evidence="1">HHB10654</strain>
    </source>
</reference>
<reference evidence="1" key="1">
    <citation type="submission" date="2021-03" db="EMBL/GenBank/DDBJ databases">
        <authorList>
            <consortium name="DOE Joint Genome Institute"/>
            <person name="Ahrendt S."/>
            <person name="Looney B.P."/>
            <person name="Miyauchi S."/>
            <person name="Morin E."/>
            <person name="Drula E."/>
            <person name="Courty P.E."/>
            <person name="Chicoki N."/>
            <person name="Fauchery L."/>
            <person name="Kohler A."/>
            <person name="Kuo A."/>
            <person name="Labutti K."/>
            <person name="Pangilinan J."/>
            <person name="Lipzen A."/>
            <person name="Riley R."/>
            <person name="Andreopoulos W."/>
            <person name="He G."/>
            <person name="Johnson J."/>
            <person name="Barry K.W."/>
            <person name="Grigoriev I.V."/>
            <person name="Nagy L."/>
            <person name="Hibbett D."/>
            <person name="Henrissat B."/>
            <person name="Matheny P.B."/>
            <person name="Labbe J."/>
            <person name="Martin F."/>
        </authorList>
    </citation>
    <scope>NUCLEOTIDE SEQUENCE</scope>
    <source>
        <strain evidence="1">HHB10654</strain>
    </source>
</reference>
<evidence type="ECO:0000313" key="1">
    <source>
        <dbReference type="EMBL" id="KAI0059349.1"/>
    </source>
</evidence>
<organism evidence="1 2">
    <name type="scientific">Artomyces pyxidatus</name>
    <dbReference type="NCBI Taxonomy" id="48021"/>
    <lineage>
        <taxon>Eukaryota</taxon>
        <taxon>Fungi</taxon>
        <taxon>Dikarya</taxon>
        <taxon>Basidiomycota</taxon>
        <taxon>Agaricomycotina</taxon>
        <taxon>Agaricomycetes</taxon>
        <taxon>Russulales</taxon>
        <taxon>Auriscalpiaceae</taxon>
        <taxon>Artomyces</taxon>
    </lineage>
</organism>
<sequence length="473" mass="51770">MSSCTKPPMPCFSHPNPTSASPTPFVYERRHFTVKTLPDNFPYEVIRDNGLQIHYFEFRGQGPPPADVGHAGDVWMNVVPGELALYARLHTEWVLWPGPRKAKKQMFEHPLVGGRYLWCTRKHVLWYTCDGIRKSASLQTRGEEEDFGRQRYRTVGPMERGGARKVSDGAPRVPLRTAAEAIAKILELEEDERRQGRDVPEPKRRRIKESEGPSDDGSVSASASVSVAVSPAAAIASADGRSPPAMFSKYPATPARRYDASGYYSAIQPPHGSPSSSLSQALGPHSEGLSKPSAPVVVTPSTTRPLPGPSFLSQFHSSTASSASPSTSSAGLPPRPSINTTARADADLSRLRDENSRLSDENRRLSDENSRLAVENQRLRSTQQPHPTTPYPPELINIVRDTLNTSLGSRVHGLLADAQEQRAARVDAERKLAEFQEQLKKMTQAFQLPGMVTRGDSALNTPGPSPRLATSDS</sequence>